<name>K9TKZ3_9CYAN</name>
<evidence type="ECO:0000313" key="2">
    <source>
        <dbReference type="Proteomes" id="UP000010367"/>
    </source>
</evidence>
<proteinExistence type="predicted"/>
<dbReference type="AlphaFoldDB" id="K9TKZ3"/>
<sequence length="57" mass="6579">MQEWEHLAPDKVVGSKMLPLRQFYKNEARQSVFVGAQCLRPTKGLHIAPLQEIFIDL</sequence>
<organism evidence="1 2">
    <name type="scientific">Oscillatoria acuminata PCC 6304</name>
    <dbReference type="NCBI Taxonomy" id="56110"/>
    <lineage>
        <taxon>Bacteria</taxon>
        <taxon>Bacillati</taxon>
        <taxon>Cyanobacteriota</taxon>
        <taxon>Cyanophyceae</taxon>
        <taxon>Oscillatoriophycideae</taxon>
        <taxon>Oscillatoriales</taxon>
        <taxon>Oscillatoriaceae</taxon>
        <taxon>Oscillatoria</taxon>
    </lineage>
</organism>
<dbReference type="STRING" id="56110.Oscil6304_3647"/>
<evidence type="ECO:0000313" key="1">
    <source>
        <dbReference type="EMBL" id="AFY83210.1"/>
    </source>
</evidence>
<protein>
    <submittedName>
        <fullName evidence="1">Uncharacterized protein</fullName>
    </submittedName>
</protein>
<dbReference type="KEGG" id="oac:Oscil6304_3647"/>
<keyword evidence="2" id="KW-1185">Reference proteome</keyword>
<dbReference type="Proteomes" id="UP000010367">
    <property type="component" value="Chromosome"/>
</dbReference>
<dbReference type="HOGENOM" id="CLU_2992333_0_0_3"/>
<dbReference type="EMBL" id="CP003607">
    <property type="protein sequence ID" value="AFY83210.1"/>
    <property type="molecule type" value="Genomic_DNA"/>
</dbReference>
<dbReference type="InParanoid" id="K9TKZ3"/>
<gene>
    <name evidence="1" type="ORF">Oscil6304_3647</name>
</gene>
<reference evidence="1 2" key="1">
    <citation type="submission" date="2012-06" db="EMBL/GenBank/DDBJ databases">
        <title>Finished chromosome of genome of Oscillatoria acuminata PCC 6304.</title>
        <authorList>
            <consortium name="US DOE Joint Genome Institute"/>
            <person name="Gugger M."/>
            <person name="Coursin T."/>
            <person name="Rippka R."/>
            <person name="Tandeau De Marsac N."/>
            <person name="Huntemann M."/>
            <person name="Wei C.-L."/>
            <person name="Han J."/>
            <person name="Detter J.C."/>
            <person name="Han C."/>
            <person name="Tapia R."/>
            <person name="Davenport K."/>
            <person name="Daligault H."/>
            <person name="Erkkila T."/>
            <person name="Gu W."/>
            <person name="Munk A.C.C."/>
            <person name="Teshima H."/>
            <person name="Xu Y."/>
            <person name="Chain P."/>
            <person name="Chen A."/>
            <person name="Krypides N."/>
            <person name="Mavromatis K."/>
            <person name="Markowitz V."/>
            <person name="Szeto E."/>
            <person name="Ivanova N."/>
            <person name="Mikhailova N."/>
            <person name="Ovchinnikova G."/>
            <person name="Pagani I."/>
            <person name="Pati A."/>
            <person name="Goodwin L."/>
            <person name="Peters L."/>
            <person name="Pitluck S."/>
            <person name="Woyke T."/>
            <person name="Kerfeld C."/>
        </authorList>
    </citation>
    <scope>NUCLEOTIDE SEQUENCE [LARGE SCALE GENOMIC DNA]</scope>
    <source>
        <strain evidence="1 2">PCC 6304</strain>
    </source>
</reference>
<accession>K9TKZ3</accession>